<dbReference type="SUPFAM" id="SSF52091">
    <property type="entry name" value="SpoIIaa-like"/>
    <property type="match status" value="1"/>
</dbReference>
<dbReference type="PANTHER" id="PTHR33495:SF2">
    <property type="entry name" value="ANTI-SIGMA FACTOR ANTAGONIST TM_1081-RELATED"/>
    <property type="match status" value="1"/>
</dbReference>
<dbReference type="PROSITE" id="PS50801">
    <property type="entry name" value="STAS"/>
    <property type="match status" value="1"/>
</dbReference>
<dbReference type="RefSeq" id="WP_179824166.1">
    <property type="nucleotide sequence ID" value="NZ_JACCCO010000002.1"/>
</dbReference>
<dbReference type="EMBL" id="JACCCO010000002">
    <property type="protein sequence ID" value="NYF41963.1"/>
    <property type="molecule type" value="Genomic_DNA"/>
</dbReference>
<comment type="caution">
    <text evidence="4">The sequence shown here is derived from an EMBL/GenBank/DDBJ whole genome shotgun (WGS) entry which is preliminary data.</text>
</comment>
<dbReference type="NCBIfam" id="TIGR00377">
    <property type="entry name" value="ant_ant_sig"/>
    <property type="match status" value="1"/>
</dbReference>
<accession>A0A852V3P3</accession>
<evidence type="ECO:0000256" key="1">
    <source>
        <dbReference type="ARBA" id="ARBA00009013"/>
    </source>
</evidence>
<gene>
    <name evidence="4" type="ORF">HDA43_004164</name>
</gene>
<dbReference type="CDD" id="cd07043">
    <property type="entry name" value="STAS_anti-anti-sigma_factors"/>
    <property type="match status" value="1"/>
</dbReference>
<organism evidence="4 5">
    <name type="scientific">Streptosporangium sandarakinum</name>
    <dbReference type="NCBI Taxonomy" id="1260955"/>
    <lineage>
        <taxon>Bacteria</taxon>
        <taxon>Bacillati</taxon>
        <taxon>Actinomycetota</taxon>
        <taxon>Actinomycetes</taxon>
        <taxon>Streptosporangiales</taxon>
        <taxon>Streptosporangiaceae</taxon>
        <taxon>Streptosporangium</taxon>
    </lineage>
</organism>
<evidence type="ECO:0000313" key="5">
    <source>
        <dbReference type="Proteomes" id="UP000576393"/>
    </source>
</evidence>
<dbReference type="InterPro" id="IPR058548">
    <property type="entry name" value="MlaB-like_STAS"/>
</dbReference>
<evidence type="ECO:0000256" key="2">
    <source>
        <dbReference type="RuleBase" id="RU003749"/>
    </source>
</evidence>
<protein>
    <recommendedName>
        <fullName evidence="2">Anti-sigma factor antagonist</fullName>
    </recommendedName>
</protein>
<dbReference type="PANTHER" id="PTHR33495">
    <property type="entry name" value="ANTI-SIGMA FACTOR ANTAGONIST TM_1081-RELATED-RELATED"/>
    <property type="match status" value="1"/>
</dbReference>
<dbReference type="InterPro" id="IPR003658">
    <property type="entry name" value="Anti-sigma_ant"/>
</dbReference>
<keyword evidence="5" id="KW-1185">Reference proteome</keyword>
<feature type="domain" description="STAS" evidence="3">
    <location>
        <begin position="4"/>
        <end position="113"/>
    </location>
</feature>
<evidence type="ECO:0000313" key="4">
    <source>
        <dbReference type="EMBL" id="NYF41963.1"/>
    </source>
</evidence>
<reference evidence="4 5" key="1">
    <citation type="submission" date="2020-07" db="EMBL/GenBank/DDBJ databases">
        <title>Sequencing the genomes of 1000 actinobacteria strains.</title>
        <authorList>
            <person name="Klenk H.-P."/>
        </authorList>
    </citation>
    <scope>NUCLEOTIDE SEQUENCE [LARGE SCALE GENOMIC DNA]</scope>
    <source>
        <strain evidence="4 5">DSM 45763</strain>
    </source>
</reference>
<name>A0A852V3P3_9ACTN</name>
<dbReference type="InterPro" id="IPR002645">
    <property type="entry name" value="STAS_dom"/>
</dbReference>
<sequence length="122" mass="13479">MNQLSIAVNDQPRFAVVSLAGDLDKLSASDLEEALSALLARGRIHIIIDVHELRFCDSTGVWALLGGLRRAYELKGWLRLAGVHGFLGRLLDLTRLRDAFPIDASVDESVLRAFERNVPLSL</sequence>
<dbReference type="InterPro" id="IPR036513">
    <property type="entry name" value="STAS_dom_sf"/>
</dbReference>
<dbReference type="Gene3D" id="3.30.750.24">
    <property type="entry name" value="STAS domain"/>
    <property type="match status" value="1"/>
</dbReference>
<proteinExistence type="inferred from homology"/>
<dbReference type="Pfam" id="PF13466">
    <property type="entry name" value="STAS_2"/>
    <property type="match status" value="1"/>
</dbReference>
<evidence type="ECO:0000259" key="3">
    <source>
        <dbReference type="PROSITE" id="PS50801"/>
    </source>
</evidence>
<dbReference type="AlphaFoldDB" id="A0A852V3P3"/>
<dbReference type="Proteomes" id="UP000576393">
    <property type="component" value="Unassembled WGS sequence"/>
</dbReference>
<comment type="similarity">
    <text evidence="1 2">Belongs to the anti-sigma-factor antagonist family.</text>
</comment>
<dbReference type="GO" id="GO:0043856">
    <property type="term" value="F:anti-sigma factor antagonist activity"/>
    <property type="evidence" value="ECO:0007669"/>
    <property type="project" value="InterPro"/>
</dbReference>